<evidence type="ECO:0000256" key="1">
    <source>
        <dbReference type="SAM" id="MobiDB-lite"/>
    </source>
</evidence>
<comment type="caution">
    <text evidence="2">The sequence shown here is derived from an EMBL/GenBank/DDBJ whole genome shotgun (WGS) entry which is preliminary data.</text>
</comment>
<evidence type="ECO:0000313" key="3">
    <source>
        <dbReference type="Proteomes" id="UP001054945"/>
    </source>
</evidence>
<evidence type="ECO:0000313" key="2">
    <source>
        <dbReference type="EMBL" id="GIY18931.1"/>
    </source>
</evidence>
<proteinExistence type="predicted"/>
<keyword evidence="3" id="KW-1185">Reference proteome</keyword>
<feature type="compositionally biased region" description="Polar residues" evidence="1">
    <location>
        <begin position="228"/>
        <end position="246"/>
    </location>
</feature>
<feature type="compositionally biased region" description="Basic residues" evidence="1">
    <location>
        <begin position="118"/>
        <end position="128"/>
    </location>
</feature>
<protein>
    <submittedName>
        <fullName evidence="2">Uncharacterized protein</fullName>
    </submittedName>
</protein>
<sequence length="312" mass="34256">MYNSGSPQDGLQGYTGAYAALSGSRYISLGPSGTLDSVFRPTTTPFYQPYVPWMTRPYTLEDFRERSRRTAGKAPPQPDGFLPAAAGSPGADLRQDPVPGPGEQGEPRKTGLPEPKIQNRRAKQRKLQKGGDKTFSIQDKPMQGRHKLHHHLAPASSLVEKDAAIKPTSAQSRLEGEPNQTFQCKTRGMYLIPASRLPSEDLLAKNSIPNPSELNYEPTVAEHANFKTKSVNGNSNYSGSPKAQNNDYEDLSSEIQQSSDPIRQHPLSFWAGKLPTYINPTTADTQCRFLPMVSSFPVSTYTQGTGPLYLLC</sequence>
<dbReference type="EMBL" id="BPLR01007695">
    <property type="protein sequence ID" value="GIY18931.1"/>
    <property type="molecule type" value="Genomic_DNA"/>
</dbReference>
<gene>
    <name evidence="2" type="primary">DMBX1</name>
    <name evidence="2" type="ORF">CEXT_797251</name>
</gene>
<reference evidence="2 3" key="1">
    <citation type="submission" date="2021-06" db="EMBL/GenBank/DDBJ databases">
        <title>Caerostris extrusa draft genome.</title>
        <authorList>
            <person name="Kono N."/>
            <person name="Arakawa K."/>
        </authorList>
    </citation>
    <scope>NUCLEOTIDE SEQUENCE [LARGE SCALE GENOMIC DNA]</scope>
</reference>
<dbReference type="AlphaFoldDB" id="A0AAV4RDA0"/>
<feature type="region of interest" description="Disordered" evidence="1">
    <location>
        <begin position="228"/>
        <end position="252"/>
    </location>
</feature>
<dbReference type="Proteomes" id="UP001054945">
    <property type="component" value="Unassembled WGS sequence"/>
</dbReference>
<feature type="region of interest" description="Disordered" evidence="1">
    <location>
        <begin position="65"/>
        <end position="138"/>
    </location>
</feature>
<accession>A0AAV4RDA0</accession>
<name>A0AAV4RDA0_CAEEX</name>
<organism evidence="2 3">
    <name type="scientific">Caerostris extrusa</name>
    <name type="common">Bark spider</name>
    <name type="synonym">Caerostris bankana</name>
    <dbReference type="NCBI Taxonomy" id="172846"/>
    <lineage>
        <taxon>Eukaryota</taxon>
        <taxon>Metazoa</taxon>
        <taxon>Ecdysozoa</taxon>
        <taxon>Arthropoda</taxon>
        <taxon>Chelicerata</taxon>
        <taxon>Arachnida</taxon>
        <taxon>Araneae</taxon>
        <taxon>Araneomorphae</taxon>
        <taxon>Entelegynae</taxon>
        <taxon>Araneoidea</taxon>
        <taxon>Araneidae</taxon>
        <taxon>Caerostris</taxon>
    </lineage>
</organism>